<feature type="domain" description="PIN" evidence="1">
    <location>
        <begin position="1"/>
        <end position="99"/>
    </location>
</feature>
<dbReference type="Pfam" id="PF13638">
    <property type="entry name" value="PIN_4"/>
    <property type="match status" value="1"/>
</dbReference>
<dbReference type="Proteomes" id="UP000015102">
    <property type="component" value="Unassembled WGS sequence"/>
</dbReference>
<sequence length="126" mass="14003">MIPYKVIQELDGLKGRESVSTLAIRAIKLLNDKLAAKDPHFQGQNAKHSTEELIPLESNDDEILNCCLQIQKTCKSVILISNDINLRNKAIINEIKVLSSSKADNESILNLLKSTDCDSGSERQQI</sequence>
<dbReference type="PANTHER" id="PTHR16161">
    <property type="entry name" value="TRANSCRIPTIONAL PROTEIN SWT1"/>
    <property type="match status" value="1"/>
</dbReference>
<dbReference type="InterPro" id="IPR002716">
    <property type="entry name" value="PIN_dom"/>
</dbReference>
<proteinExistence type="predicted"/>
<reference evidence="2" key="2">
    <citation type="submission" date="2015-06" db="UniProtKB">
        <authorList>
            <consortium name="EnsemblMetazoa"/>
        </authorList>
    </citation>
    <scope>IDENTIFICATION</scope>
</reference>
<accession>T1H095</accession>
<evidence type="ECO:0000313" key="2">
    <source>
        <dbReference type="EnsemblMetazoa" id="MESCA009568-PA"/>
    </source>
</evidence>
<dbReference type="PANTHER" id="PTHR16161:SF0">
    <property type="entry name" value="TRANSCRIPTIONAL PROTEIN SWT1"/>
    <property type="match status" value="1"/>
</dbReference>
<dbReference type="AlphaFoldDB" id="T1H095"/>
<dbReference type="Gene3D" id="3.40.50.1010">
    <property type="entry name" value="5'-nuclease"/>
    <property type="match status" value="1"/>
</dbReference>
<name>T1H095_MEGSC</name>
<keyword evidence="3" id="KW-1185">Reference proteome</keyword>
<dbReference type="EnsemblMetazoa" id="MESCA009568-RA">
    <property type="protein sequence ID" value="MESCA009568-PA"/>
    <property type="gene ID" value="MESCA009568"/>
</dbReference>
<dbReference type="GO" id="GO:0005634">
    <property type="term" value="C:nucleus"/>
    <property type="evidence" value="ECO:0007669"/>
    <property type="project" value="TreeGrafter"/>
</dbReference>
<organism evidence="2 3">
    <name type="scientific">Megaselia scalaris</name>
    <name type="common">Humpbacked fly</name>
    <name type="synonym">Phora scalaris</name>
    <dbReference type="NCBI Taxonomy" id="36166"/>
    <lineage>
        <taxon>Eukaryota</taxon>
        <taxon>Metazoa</taxon>
        <taxon>Ecdysozoa</taxon>
        <taxon>Arthropoda</taxon>
        <taxon>Hexapoda</taxon>
        <taxon>Insecta</taxon>
        <taxon>Pterygota</taxon>
        <taxon>Neoptera</taxon>
        <taxon>Endopterygota</taxon>
        <taxon>Diptera</taxon>
        <taxon>Brachycera</taxon>
        <taxon>Muscomorpha</taxon>
        <taxon>Platypezoidea</taxon>
        <taxon>Phoridae</taxon>
        <taxon>Megaseliini</taxon>
        <taxon>Megaselia</taxon>
    </lineage>
</organism>
<evidence type="ECO:0000259" key="1">
    <source>
        <dbReference type="Pfam" id="PF13638"/>
    </source>
</evidence>
<reference evidence="3" key="1">
    <citation type="submission" date="2013-02" db="EMBL/GenBank/DDBJ databases">
        <authorList>
            <person name="Hughes D."/>
        </authorList>
    </citation>
    <scope>NUCLEOTIDE SEQUENCE</scope>
    <source>
        <strain>Durham</strain>
        <strain evidence="3">NC isolate 2 -- Noor lab</strain>
    </source>
</reference>
<dbReference type="SUPFAM" id="SSF88723">
    <property type="entry name" value="PIN domain-like"/>
    <property type="match status" value="1"/>
</dbReference>
<protein>
    <recommendedName>
        <fullName evidence="1">PIN domain-containing protein</fullName>
    </recommendedName>
</protein>
<dbReference type="InterPro" id="IPR029060">
    <property type="entry name" value="PIN-like_dom_sf"/>
</dbReference>
<dbReference type="InterPro" id="IPR052626">
    <property type="entry name" value="SWT1_Regulator"/>
</dbReference>
<dbReference type="HOGENOM" id="CLU_1984109_0_0_1"/>
<dbReference type="EMBL" id="CAQQ02143290">
    <property type="status" value="NOT_ANNOTATED_CDS"/>
    <property type="molecule type" value="Genomic_DNA"/>
</dbReference>
<dbReference type="STRING" id="36166.T1H095"/>
<evidence type="ECO:0000313" key="3">
    <source>
        <dbReference type="Proteomes" id="UP000015102"/>
    </source>
</evidence>